<organism evidence="2 3">
    <name type="scientific">Colocasia esculenta</name>
    <name type="common">Wild taro</name>
    <name type="synonym">Arum esculentum</name>
    <dbReference type="NCBI Taxonomy" id="4460"/>
    <lineage>
        <taxon>Eukaryota</taxon>
        <taxon>Viridiplantae</taxon>
        <taxon>Streptophyta</taxon>
        <taxon>Embryophyta</taxon>
        <taxon>Tracheophyta</taxon>
        <taxon>Spermatophyta</taxon>
        <taxon>Magnoliopsida</taxon>
        <taxon>Liliopsida</taxon>
        <taxon>Araceae</taxon>
        <taxon>Aroideae</taxon>
        <taxon>Colocasieae</taxon>
        <taxon>Colocasia</taxon>
    </lineage>
</organism>
<dbReference type="AlphaFoldDB" id="A0A843U7A5"/>
<evidence type="ECO:0000256" key="1">
    <source>
        <dbReference type="SAM" id="MobiDB-lite"/>
    </source>
</evidence>
<protein>
    <submittedName>
        <fullName evidence="2">Uncharacterized protein</fullName>
    </submittedName>
</protein>
<sequence>MDTWYLNALNAPKENGFAAGAEEDKQKEADPEKRLTLEDEVVEEEKLEPVTPKSLGLEEATAVPEEFKKEKPVKGGGGLARQDWRARVPARGAGRRPRECRNAAGWARVGSYLEDVGLACARRGVGGGGSCGSDTKLMRHHREEEARKRERRTCTSLGRTGKKQREREKMQGEAYRGRKGRRRTAAPGFLYFSTSMPLFEIGGLCVLGQVWAICGAFGPWSFGLFVGFEEFHRKYYHPSNARIWFYGDDDPNERLCILSGSHWVRAAPRHPSRPRRLPGLPRRCLEAPVWASISMDEQSERRQYPHEQLMTMLLPRSSYTLLLTFDGVEKNLPPTLERRRGRGEREKATAQPLMLGQGLRPRHGISERAVVIWSSQSEQKH</sequence>
<proteinExistence type="predicted"/>
<feature type="compositionally biased region" description="Basic and acidic residues" evidence="1">
    <location>
        <begin position="22"/>
        <end position="37"/>
    </location>
</feature>
<comment type="caution">
    <text evidence="2">The sequence shown here is derived from an EMBL/GenBank/DDBJ whole genome shotgun (WGS) entry which is preliminary data.</text>
</comment>
<evidence type="ECO:0000313" key="3">
    <source>
        <dbReference type="Proteomes" id="UP000652761"/>
    </source>
</evidence>
<dbReference type="Proteomes" id="UP000652761">
    <property type="component" value="Unassembled WGS sequence"/>
</dbReference>
<accession>A0A843U7A5</accession>
<dbReference type="EMBL" id="NMUH01000450">
    <property type="protein sequence ID" value="MQL79355.1"/>
    <property type="molecule type" value="Genomic_DNA"/>
</dbReference>
<keyword evidence="3" id="KW-1185">Reference proteome</keyword>
<evidence type="ECO:0000313" key="2">
    <source>
        <dbReference type="EMBL" id="MQL79355.1"/>
    </source>
</evidence>
<dbReference type="OrthoDB" id="10250783at2759"/>
<dbReference type="Gene3D" id="3.30.830.10">
    <property type="entry name" value="Metalloenzyme, LuxS/M16 peptidase-like"/>
    <property type="match status" value="1"/>
</dbReference>
<gene>
    <name evidence="2" type="ORF">Taro_011783</name>
</gene>
<name>A0A843U7A5_COLES</name>
<reference evidence="2" key="1">
    <citation type="submission" date="2017-07" db="EMBL/GenBank/DDBJ databases">
        <title>Taro Niue Genome Assembly and Annotation.</title>
        <authorList>
            <person name="Atibalentja N."/>
            <person name="Keating K."/>
            <person name="Fields C.J."/>
        </authorList>
    </citation>
    <scope>NUCLEOTIDE SEQUENCE</scope>
    <source>
        <strain evidence="2">Niue_2</strain>
        <tissue evidence="2">Leaf</tissue>
    </source>
</reference>
<feature type="region of interest" description="Disordered" evidence="1">
    <location>
        <begin position="1"/>
        <end position="81"/>
    </location>
</feature>
<feature type="region of interest" description="Disordered" evidence="1">
    <location>
        <begin position="131"/>
        <end position="178"/>
    </location>
</feature>